<accession>A0ABX2AMS8</accession>
<dbReference type="Proteomes" id="UP000714420">
    <property type="component" value="Unassembled WGS sequence"/>
</dbReference>
<name>A0ABX2AMS8_9BACT</name>
<proteinExistence type="predicted"/>
<dbReference type="RefSeq" id="WP_172275841.1">
    <property type="nucleotide sequence ID" value="NZ_CASGMU010000008.1"/>
</dbReference>
<reference evidence="2 3" key="1">
    <citation type="submission" date="2020-05" db="EMBL/GenBank/DDBJ databases">
        <title>Distinct polysaccharide utilization as determinants for interspecies competition between intestinal Prevotella spp.</title>
        <authorList>
            <person name="Galvez E.J.C."/>
            <person name="Iljazovic A."/>
            <person name="Strowig T."/>
        </authorList>
    </citation>
    <scope>NUCLEOTIDE SEQUENCE [LARGE SCALE GENOMIC DNA]</scope>
    <source>
        <strain evidence="2 3">PMUR</strain>
    </source>
</reference>
<organism evidence="2 3">
    <name type="scientific">Xylanibacter muris</name>
    <dbReference type="NCBI Taxonomy" id="2736290"/>
    <lineage>
        <taxon>Bacteria</taxon>
        <taxon>Pseudomonadati</taxon>
        <taxon>Bacteroidota</taxon>
        <taxon>Bacteroidia</taxon>
        <taxon>Bacteroidales</taxon>
        <taxon>Prevotellaceae</taxon>
        <taxon>Xylanibacter</taxon>
    </lineage>
</organism>
<dbReference type="InterPro" id="IPR021958">
    <property type="entry name" value="DUF3575"/>
</dbReference>
<feature type="compositionally biased region" description="Basic and acidic residues" evidence="1">
    <location>
        <begin position="327"/>
        <end position="338"/>
    </location>
</feature>
<protein>
    <submittedName>
        <fullName evidence="2">DUF3575 domain-containing protein</fullName>
    </submittedName>
</protein>
<evidence type="ECO:0000313" key="2">
    <source>
        <dbReference type="EMBL" id="NPD92509.1"/>
    </source>
</evidence>
<feature type="compositionally biased region" description="Basic and acidic residues" evidence="1">
    <location>
        <begin position="355"/>
        <end position="364"/>
    </location>
</feature>
<gene>
    <name evidence="2" type="ORF">HPS56_09175</name>
</gene>
<keyword evidence="3" id="KW-1185">Reference proteome</keyword>
<evidence type="ECO:0000313" key="3">
    <source>
        <dbReference type="Proteomes" id="UP000714420"/>
    </source>
</evidence>
<evidence type="ECO:0000256" key="1">
    <source>
        <dbReference type="SAM" id="MobiDB-lite"/>
    </source>
</evidence>
<dbReference type="Pfam" id="PF12099">
    <property type="entry name" value="DUF3575"/>
    <property type="match status" value="1"/>
</dbReference>
<feature type="region of interest" description="Disordered" evidence="1">
    <location>
        <begin position="323"/>
        <end position="364"/>
    </location>
</feature>
<comment type="caution">
    <text evidence="2">The sequence shown here is derived from an EMBL/GenBank/DDBJ whole genome shotgun (WGS) entry which is preliminary data.</text>
</comment>
<dbReference type="EMBL" id="JABKKF010000008">
    <property type="protein sequence ID" value="NPD92509.1"/>
    <property type="molecule type" value="Genomic_DNA"/>
</dbReference>
<sequence length="364" mass="42407">MGFINKIYSKVFILVCFLSVAINANSQLIETRRKVDTLSLAERITVRTNMIDWTLLIPNAGVEFDILNTNWNRWTAGLNFRYNWQTDHTFSSGLVYDVKEIRLEFRNYWRTRELSDNNNVMRHDRFIDRLFSCRRSRVRHPLTTYYRGLYLACSSFSTKLGKYGKQGNALSFGFIYGIVRPLYEFGNGNTVDFEAGVSAGLAYRKYDKYVHDRESNCYPLVETGCKSVVPSVNELRVGFVYRFGRYPVIRKYRWRIETDASYIDSMRSRQLIMETERQNRINAANRQKEIREAFFAVYDSVAEANRRKSVKEARKIVAVENDSVSVNKDKKSGNDKNGNRKKKKKVDATGGNDVRYIKNGDVDE</sequence>